<dbReference type="Proteomes" id="UP000001861">
    <property type="component" value="Unassembled WGS sequence"/>
</dbReference>
<gene>
    <name evidence="2" type="ORF">CC1G_05495</name>
</gene>
<feature type="compositionally biased region" description="Basic and acidic residues" evidence="1">
    <location>
        <begin position="610"/>
        <end position="619"/>
    </location>
</feature>
<feature type="compositionally biased region" description="Acidic residues" evidence="1">
    <location>
        <begin position="152"/>
        <end position="187"/>
    </location>
</feature>
<name>A8P5H1_COPC7</name>
<dbReference type="KEGG" id="cci:CC1G_05495"/>
<feature type="compositionally biased region" description="Polar residues" evidence="1">
    <location>
        <begin position="580"/>
        <end position="596"/>
    </location>
</feature>
<organism evidence="2 3">
    <name type="scientific">Coprinopsis cinerea (strain Okayama-7 / 130 / ATCC MYA-4618 / FGSC 9003)</name>
    <name type="common">Inky cap fungus</name>
    <name type="synonym">Hormographiella aspergillata</name>
    <dbReference type="NCBI Taxonomy" id="240176"/>
    <lineage>
        <taxon>Eukaryota</taxon>
        <taxon>Fungi</taxon>
        <taxon>Dikarya</taxon>
        <taxon>Basidiomycota</taxon>
        <taxon>Agaricomycotina</taxon>
        <taxon>Agaricomycetes</taxon>
        <taxon>Agaricomycetidae</taxon>
        <taxon>Agaricales</taxon>
        <taxon>Agaricineae</taxon>
        <taxon>Psathyrellaceae</taxon>
        <taxon>Coprinopsis</taxon>
    </lineage>
</organism>
<dbReference type="RefSeq" id="XP_001838942.1">
    <property type="nucleotide sequence ID" value="XM_001838890.1"/>
</dbReference>
<dbReference type="OrthoDB" id="2758182at2759"/>
<feature type="region of interest" description="Disordered" evidence="1">
    <location>
        <begin position="501"/>
        <end position="702"/>
    </location>
</feature>
<dbReference type="VEuPathDB" id="FungiDB:CC1G_05495"/>
<protein>
    <submittedName>
        <fullName evidence="2">Uncharacterized protein</fullName>
    </submittedName>
</protein>
<evidence type="ECO:0000313" key="2">
    <source>
        <dbReference type="EMBL" id="EAU82873.1"/>
    </source>
</evidence>
<proteinExistence type="predicted"/>
<accession>A8P5H1</accession>
<feature type="compositionally biased region" description="Polar residues" evidence="1">
    <location>
        <begin position="522"/>
        <end position="537"/>
    </location>
</feature>
<feature type="region of interest" description="Disordered" evidence="1">
    <location>
        <begin position="147"/>
        <end position="206"/>
    </location>
</feature>
<reference evidence="2 3" key="1">
    <citation type="journal article" date="2010" name="Proc. Natl. Acad. Sci. U.S.A.">
        <title>Insights into evolution of multicellular fungi from the assembled chromosomes of the mushroom Coprinopsis cinerea (Coprinus cinereus).</title>
        <authorList>
            <person name="Stajich J.E."/>
            <person name="Wilke S.K."/>
            <person name="Ahren D."/>
            <person name="Au C.H."/>
            <person name="Birren B.W."/>
            <person name="Borodovsky M."/>
            <person name="Burns C."/>
            <person name="Canback B."/>
            <person name="Casselton L.A."/>
            <person name="Cheng C.K."/>
            <person name="Deng J."/>
            <person name="Dietrich F.S."/>
            <person name="Fargo D.C."/>
            <person name="Farman M.L."/>
            <person name="Gathman A.C."/>
            <person name="Goldberg J."/>
            <person name="Guigo R."/>
            <person name="Hoegger P.J."/>
            <person name="Hooker J.B."/>
            <person name="Huggins A."/>
            <person name="James T.Y."/>
            <person name="Kamada T."/>
            <person name="Kilaru S."/>
            <person name="Kodira C."/>
            <person name="Kues U."/>
            <person name="Kupfer D."/>
            <person name="Kwan H.S."/>
            <person name="Lomsadze A."/>
            <person name="Li W."/>
            <person name="Lilly W.W."/>
            <person name="Ma L.J."/>
            <person name="Mackey A.J."/>
            <person name="Manning G."/>
            <person name="Martin F."/>
            <person name="Muraguchi H."/>
            <person name="Natvig D.O."/>
            <person name="Palmerini H."/>
            <person name="Ramesh M.A."/>
            <person name="Rehmeyer C.J."/>
            <person name="Roe B.A."/>
            <person name="Shenoy N."/>
            <person name="Stanke M."/>
            <person name="Ter-Hovhannisyan V."/>
            <person name="Tunlid A."/>
            <person name="Velagapudi R."/>
            <person name="Vision T.J."/>
            <person name="Zeng Q."/>
            <person name="Zolan M.E."/>
            <person name="Pukkila P.J."/>
        </authorList>
    </citation>
    <scope>NUCLEOTIDE SEQUENCE [LARGE SCALE GENOMIC DNA]</scope>
    <source>
        <strain evidence="3">Okayama-7 / 130 / ATCC MYA-4618 / FGSC 9003</strain>
    </source>
</reference>
<feature type="compositionally biased region" description="Polar residues" evidence="1">
    <location>
        <begin position="561"/>
        <end position="573"/>
    </location>
</feature>
<sequence>MARTKAEQYPWTPDDLKLLNDAKAEYKGADAVKRLNVADTVARQIQEAKEAVDGSAMEGKLAQALFTSVRGWLNARCKASRKTPGPAWKGVKPRLLFIQHNKLTIKLAHRAKYEKLTGDRYPYTTDGLQDTPLPDLDENDLEVLKEAGIDPEGSEDLEDLFEDDGDGKDPFSDSDDDNADSDDDDDIAPPSRKSGRKGAAGTKPPTAIQKLSNKVFASFQETVTELWNALAASERRKYRIRAYLNRELGPSALEQAEMADKELPSFLERMSLDANHKFNARLIITVVHPDKNRVLHSWTTDHGDNLGGTSFTTQHPTLFKDSGVAGIILDWARREFNTQDGRLRTAGRRQGTRALMQLPKGRDGVELLDPAVIPPGMNAKPYLVDMMRSYFIKKYGEASPQTGRPSLSWQAVSTSPDSYFDSHILPSQYMALVQEPTRLTVPKLRFLLGYLYERQQVGQRPAFRFDYFEHEGRLHKSVALVEEERVLGLIGRPRPIKQLPKRDVTPEKATVVKLSPPPPSFMDNQTATAGNQSQTSAPLPPAHSLMLSPEDPLPSLVHGDQTATAGDQSQISSPPADFDVNQNSSLVRGTDATSSPAPVPLPTTKTAAADSKDKPRRSAMDLIKSLQPGMKPVVSPTKPAAITQTPVNRRKRPSPAAYESPEGKRNRLDGIELLPEVKTNVRTRSQASREMRRTRQSKKSRK</sequence>
<dbReference type="EMBL" id="AACS02000011">
    <property type="protein sequence ID" value="EAU82873.1"/>
    <property type="molecule type" value="Genomic_DNA"/>
</dbReference>
<keyword evidence="3" id="KW-1185">Reference proteome</keyword>
<feature type="compositionally biased region" description="Basic and acidic residues" evidence="1">
    <location>
        <begin position="661"/>
        <end position="670"/>
    </location>
</feature>
<evidence type="ECO:0000256" key="1">
    <source>
        <dbReference type="SAM" id="MobiDB-lite"/>
    </source>
</evidence>
<evidence type="ECO:0000313" key="3">
    <source>
        <dbReference type="Proteomes" id="UP000001861"/>
    </source>
</evidence>
<dbReference type="GeneID" id="6015537"/>
<dbReference type="InParanoid" id="A8P5H1"/>
<comment type="caution">
    <text evidence="2">The sequence shown here is derived from an EMBL/GenBank/DDBJ whole genome shotgun (WGS) entry which is preliminary data.</text>
</comment>
<dbReference type="AlphaFoldDB" id="A8P5H1"/>